<dbReference type="CDD" id="cd06558">
    <property type="entry name" value="crotonase-like"/>
    <property type="match status" value="1"/>
</dbReference>
<proteinExistence type="predicted"/>
<evidence type="ECO:0000313" key="2">
    <source>
        <dbReference type="Proteomes" id="UP001500842"/>
    </source>
</evidence>
<dbReference type="Gene3D" id="3.90.226.10">
    <property type="entry name" value="2-enoyl-CoA Hydratase, Chain A, domain 1"/>
    <property type="match status" value="1"/>
</dbReference>
<comment type="caution">
    <text evidence="1">The sequence shown here is derived from an EMBL/GenBank/DDBJ whole genome shotgun (WGS) entry which is preliminary data.</text>
</comment>
<gene>
    <name evidence="1" type="ORF">GCM10009788_39750</name>
</gene>
<reference evidence="1 2" key="1">
    <citation type="journal article" date="2019" name="Int. J. Syst. Evol. Microbiol.">
        <title>The Global Catalogue of Microorganisms (GCM) 10K type strain sequencing project: providing services to taxonomists for standard genome sequencing and annotation.</title>
        <authorList>
            <consortium name="The Broad Institute Genomics Platform"/>
            <consortium name="The Broad Institute Genome Sequencing Center for Infectious Disease"/>
            <person name="Wu L."/>
            <person name="Ma J."/>
        </authorList>
    </citation>
    <scope>NUCLEOTIDE SEQUENCE [LARGE SCALE GENOMIC DNA]</scope>
    <source>
        <strain evidence="1 2">JCM 14942</strain>
    </source>
</reference>
<protein>
    <submittedName>
        <fullName evidence="1">Enoyl-CoA hydratase/isomerase family protein</fullName>
    </submittedName>
</protein>
<sequence length="253" mass="28249">MSLAPTFSDYQHRYANARLERTDGILEVTLHTDGDSMVWTQAIHDALPYLWEDIAADSENKVVILTGAGDSFCNELDFASFSVTTPATWEVILHEGSRLLNNLLKINVPVISAINGPVRFHSEIPAMSDIVLASETAVFSDKGHFQKGVVPGDGAHVVWTHLLGPNRGRYYLLMGQEFDARQALDYGVVSEVLAPEDVLPRAREIARDFAEKPFLTRRYAREVLTREYKRLLHDGVSYGLALQGLATQANWNH</sequence>
<name>A0ABN2B411_9ACTN</name>
<evidence type="ECO:0000313" key="1">
    <source>
        <dbReference type="EMBL" id="GAA1532712.1"/>
    </source>
</evidence>
<keyword evidence="2" id="KW-1185">Reference proteome</keyword>
<dbReference type="SUPFAM" id="SSF52096">
    <property type="entry name" value="ClpP/crotonase"/>
    <property type="match status" value="1"/>
</dbReference>
<dbReference type="Proteomes" id="UP001500842">
    <property type="component" value="Unassembled WGS sequence"/>
</dbReference>
<dbReference type="EMBL" id="BAAAOR010000029">
    <property type="protein sequence ID" value="GAA1532712.1"/>
    <property type="molecule type" value="Genomic_DNA"/>
</dbReference>
<dbReference type="InterPro" id="IPR029045">
    <property type="entry name" value="ClpP/crotonase-like_dom_sf"/>
</dbReference>
<organism evidence="1 2">
    <name type="scientific">Nocardioides humi</name>
    <dbReference type="NCBI Taxonomy" id="449461"/>
    <lineage>
        <taxon>Bacteria</taxon>
        <taxon>Bacillati</taxon>
        <taxon>Actinomycetota</taxon>
        <taxon>Actinomycetes</taxon>
        <taxon>Propionibacteriales</taxon>
        <taxon>Nocardioidaceae</taxon>
        <taxon>Nocardioides</taxon>
    </lineage>
</organism>
<dbReference type="RefSeq" id="WP_141004215.1">
    <property type="nucleotide sequence ID" value="NZ_BAAAOR010000029.1"/>
</dbReference>
<dbReference type="PANTHER" id="PTHR43459:SF1">
    <property type="entry name" value="EG:BACN32G11.4 PROTEIN"/>
    <property type="match status" value="1"/>
</dbReference>
<accession>A0ABN2B411</accession>
<dbReference type="Pfam" id="PF00378">
    <property type="entry name" value="ECH_1"/>
    <property type="match status" value="1"/>
</dbReference>
<dbReference type="InterPro" id="IPR001753">
    <property type="entry name" value="Enoyl-CoA_hydra/iso"/>
</dbReference>
<dbReference type="PANTHER" id="PTHR43459">
    <property type="entry name" value="ENOYL-COA HYDRATASE"/>
    <property type="match status" value="1"/>
</dbReference>